<feature type="compositionally biased region" description="Polar residues" evidence="4">
    <location>
        <begin position="33"/>
        <end position="51"/>
    </location>
</feature>
<feature type="region of interest" description="Disordered" evidence="4">
    <location>
        <begin position="129"/>
        <end position="206"/>
    </location>
</feature>
<dbReference type="EMBL" id="QPMT01000002">
    <property type="protein sequence ID" value="KAF4866057.1"/>
    <property type="molecule type" value="Genomic_DNA"/>
</dbReference>
<dbReference type="AlphaFoldDB" id="A0A9P5F3L5"/>
<dbReference type="GO" id="GO:0008270">
    <property type="term" value="F:zinc ion binding"/>
    <property type="evidence" value="ECO:0007669"/>
    <property type="project" value="UniProtKB-KW"/>
</dbReference>
<sequence length="677" mass="72755">MDNTMPNDAFRLWAIKKEKADELSAMRAQVVQTSSATSTIQTGSSVVSTPATAGPSRPFPTISKNEGKSPTPSRYTPQFTASTKQILSRIKNENGIGSNSPSLGFTTAQLSAPAKATYEDVKRRLVETLSTSTTLPMPTASPRPTAGAATHANQLPSPSVGKRKRGSDEHDGRPPTRPTPRDEPQPVAIQPPKPPAKRKRVKDSSMCVKCQRSSDTAANLIITCGCGEAWHQLCHDPQVSEETASNPSSFKCSTCVVEDKAQANYQAKLVKYREAKQQQSDLKKQRAEVERMRSRNLEGLPDFIKPELVGFGAGDASTDARREYFEELRRTDLLNLLSFSEQIKPGLLVDILVSVSKKQPDLPIFRSPDWAQPRAQPESSRTDVLANGTGNRLPPKRSKQRSKPGGVRPILQLTTAPEADAVPEDNEDDYLHPNWPKAGKGLYATLPPEKEDSHYLEDDNDEEAFSHFFSHQMDVDDGDEGSASSKTKGKGKAVARITAQKPAQKPAQNLGTSTSSNKAKLKGESAPAGSATEPIELDNGEGSSKAKGKGKAISIVPVVELDIDNGEGSSKGKSKIPRYTGAGAATKAATRTAKSRAKSTNRGGKANKGPNKTATTKTATTKTTAATMTEATRAAAVVVPPAQPQRRGRSTRTSLSAAADAELYTNHPEARKLASWF</sequence>
<name>A0A9P5F3L5_COLSI</name>
<dbReference type="InterPro" id="IPR013083">
    <property type="entry name" value="Znf_RING/FYVE/PHD"/>
</dbReference>
<dbReference type="SUPFAM" id="SSF57903">
    <property type="entry name" value="FYVE/PHD zinc finger"/>
    <property type="match status" value="1"/>
</dbReference>
<feature type="domain" description="Zinc finger PHD-type" evidence="5">
    <location>
        <begin position="206"/>
        <end position="256"/>
    </location>
</feature>
<proteinExistence type="predicted"/>
<evidence type="ECO:0000313" key="6">
    <source>
        <dbReference type="EMBL" id="KAF4866057.1"/>
    </source>
</evidence>
<dbReference type="OrthoDB" id="5863171at2759"/>
<feature type="region of interest" description="Disordered" evidence="4">
    <location>
        <begin position="363"/>
        <end position="427"/>
    </location>
</feature>
<keyword evidence="3" id="KW-0862">Zinc</keyword>
<feature type="compositionally biased region" description="Low complexity" evidence="4">
    <location>
        <begin position="612"/>
        <end position="636"/>
    </location>
</feature>
<feature type="compositionally biased region" description="Polar residues" evidence="4">
    <location>
        <begin position="62"/>
        <end position="79"/>
    </location>
</feature>
<evidence type="ECO:0000313" key="7">
    <source>
        <dbReference type="Proteomes" id="UP000711996"/>
    </source>
</evidence>
<evidence type="ECO:0000256" key="3">
    <source>
        <dbReference type="ARBA" id="ARBA00022833"/>
    </source>
</evidence>
<evidence type="ECO:0000256" key="1">
    <source>
        <dbReference type="ARBA" id="ARBA00022723"/>
    </source>
</evidence>
<dbReference type="InterPro" id="IPR001965">
    <property type="entry name" value="Znf_PHD"/>
</dbReference>
<feature type="compositionally biased region" description="Basic and acidic residues" evidence="4">
    <location>
        <begin position="166"/>
        <end position="184"/>
    </location>
</feature>
<evidence type="ECO:0000256" key="2">
    <source>
        <dbReference type="ARBA" id="ARBA00022771"/>
    </source>
</evidence>
<dbReference type="SMART" id="SM00249">
    <property type="entry name" value="PHD"/>
    <property type="match status" value="1"/>
</dbReference>
<keyword evidence="1" id="KW-0479">Metal-binding</keyword>
<feature type="region of interest" description="Disordered" evidence="4">
    <location>
        <begin position="473"/>
        <end position="660"/>
    </location>
</feature>
<keyword evidence="7" id="KW-1185">Reference proteome</keyword>
<comment type="caution">
    <text evidence="6">The sequence shown here is derived from an EMBL/GenBank/DDBJ whole genome shotgun (WGS) entry which is preliminary data.</text>
</comment>
<reference evidence="6" key="1">
    <citation type="submission" date="2019-06" db="EMBL/GenBank/DDBJ databases">
        <authorList>
            <person name="Gan P."/>
            <person name="Shirasu K."/>
        </authorList>
    </citation>
    <scope>NUCLEOTIDE SEQUENCE [LARGE SCALE GENOMIC DNA]</scope>
    <source>
        <strain evidence="6">CAD2</strain>
    </source>
</reference>
<gene>
    <name evidence="6" type="ORF">CGCSCA2_v000950</name>
</gene>
<feature type="compositionally biased region" description="Low complexity" evidence="4">
    <location>
        <begin position="580"/>
        <end position="592"/>
    </location>
</feature>
<organism evidence="6 7">
    <name type="scientific">Colletotrichum siamense</name>
    <name type="common">Anthracnose fungus</name>
    <dbReference type="NCBI Taxonomy" id="690259"/>
    <lineage>
        <taxon>Eukaryota</taxon>
        <taxon>Fungi</taxon>
        <taxon>Dikarya</taxon>
        <taxon>Ascomycota</taxon>
        <taxon>Pezizomycotina</taxon>
        <taxon>Sordariomycetes</taxon>
        <taxon>Hypocreomycetidae</taxon>
        <taxon>Glomerellales</taxon>
        <taxon>Glomerellaceae</taxon>
        <taxon>Colletotrichum</taxon>
        <taxon>Colletotrichum gloeosporioides species complex</taxon>
    </lineage>
</organism>
<feature type="region of interest" description="Disordered" evidence="4">
    <location>
        <begin position="33"/>
        <end position="79"/>
    </location>
</feature>
<dbReference type="Gene3D" id="3.30.40.10">
    <property type="entry name" value="Zinc/RING finger domain, C3HC4 (zinc finger)"/>
    <property type="match status" value="1"/>
</dbReference>
<protein>
    <recommendedName>
        <fullName evidence="5">Zinc finger PHD-type domain-containing protein</fullName>
    </recommendedName>
</protein>
<feature type="compositionally biased region" description="Polar residues" evidence="4">
    <location>
        <begin position="506"/>
        <end position="518"/>
    </location>
</feature>
<feature type="compositionally biased region" description="Low complexity" evidence="4">
    <location>
        <begin position="129"/>
        <end position="142"/>
    </location>
</feature>
<accession>A0A9P5F3L5</accession>
<keyword evidence="2" id="KW-0863">Zinc-finger</keyword>
<evidence type="ECO:0000256" key="4">
    <source>
        <dbReference type="SAM" id="MobiDB-lite"/>
    </source>
</evidence>
<dbReference type="InterPro" id="IPR011011">
    <property type="entry name" value="Znf_FYVE_PHD"/>
</dbReference>
<dbReference type="Proteomes" id="UP000711996">
    <property type="component" value="Unassembled WGS sequence"/>
</dbReference>
<evidence type="ECO:0000259" key="5">
    <source>
        <dbReference type="SMART" id="SM00249"/>
    </source>
</evidence>